<reference evidence="1" key="1">
    <citation type="submission" date="2021-04" db="EMBL/GenBank/DDBJ databases">
        <title>Draft Genome Sequence of Pandoravirus japonicus, Isolated from the Sabaishi River of Niigata, Japan.</title>
        <authorList>
            <person name="Hosokawa N."/>
            <person name="Takahashi H."/>
            <person name="Aoki K."/>
            <person name="Takemura M."/>
        </authorList>
    </citation>
    <scope>NUCLEOTIDE SEQUENCE</scope>
</reference>
<organism evidence="1 2">
    <name type="scientific">Pandoravirus japonicus</name>
    <dbReference type="NCBI Taxonomy" id="2823154"/>
    <lineage>
        <taxon>Viruses</taxon>
        <taxon>Pandoravirus</taxon>
    </lineage>
</organism>
<protein>
    <submittedName>
        <fullName evidence="1">Uncharacterized protein</fullName>
    </submittedName>
</protein>
<evidence type="ECO:0000313" key="2">
    <source>
        <dbReference type="Proteomes" id="UP001253637"/>
    </source>
</evidence>
<evidence type="ECO:0000313" key="1">
    <source>
        <dbReference type="EMBL" id="BCU03439.1"/>
    </source>
</evidence>
<dbReference type="Proteomes" id="UP001253637">
    <property type="component" value="Segment"/>
</dbReference>
<sequence length="70" mass="7557">MVDLGVGGGLAARGGAARPGVAMTMGMLLVTIHNAEGSFSFPRERPDYDLFLFSFLNDLVLSFFSFCFCD</sequence>
<proteinExistence type="predicted"/>
<name>A0A811BMY0_9VIRU</name>
<accession>A0A811BMY0</accession>
<dbReference type="EMBL" id="LC625835">
    <property type="protein sequence ID" value="BCU03439.1"/>
    <property type="molecule type" value="Genomic_DNA"/>
</dbReference>